<accession>A0A1Y4JXS7</accession>
<evidence type="ECO:0000313" key="1">
    <source>
        <dbReference type="EMBL" id="OUP34082.1"/>
    </source>
</evidence>
<dbReference type="EMBL" id="NFKE01000006">
    <property type="protein sequence ID" value="OUP34082.1"/>
    <property type="molecule type" value="Genomic_DNA"/>
</dbReference>
<comment type="caution">
    <text evidence="1">The sequence shown here is derived from an EMBL/GenBank/DDBJ whole genome shotgun (WGS) entry which is preliminary data.</text>
</comment>
<sequence>MGVDKAILKIENSFLGEGCLGGEVVLGENSYFEIRLLICLKIFIGLNNIISLNNLNLLKSFYLLEDFYLLKDFYWLE</sequence>
<dbReference type="Proteomes" id="UP000196587">
    <property type="component" value="Unassembled WGS sequence"/>
</dbReference>
<reference evidence="2" key="1">
    <citation type="submission" date="2017-04" db="EMBL/GenBank/DDBJ databases">
        <title>Function of individual gut microbiota members based on whole genome sequencing of pure cultures obtained from chicken caecum.</title>
        <authorList>
            <person name="Medvecky M."/>
            <person name="Cejkova D."/>
            <person name="Polansky O."/>
            <person name="Karasova D."/>
            <person name="Kubasova T."/>
            <person name="Cizek A."/>
            <person name="Rychlik I."/>
        </authorList>
    </citation>
    <scope>NUCLEOTIDE SEQUENCE [LARGE SCALE GENOMIC DNA]</scope>
    <source>
        <strain evidence="2">An189</strain>
    </source>
</reference>
<gene>
    <name evidence="1" type="ORF">B5F24_09990</name>
</gene>
<organism evidence="1 2">
    <name type="scientific">Bacteroides clarus</name>
    <dbReference type="NCBI Taxonomy" id="626929"/>
    <lineage>
        <taxon>Bacteria</taxon>
        <taxon>Pseudomonadati</taxon>
        <taxon>Bacteroidota</taxon>
        <taxon>Bacteroidia</taxon>
        <taxon>Bacteroidales</taxon>
        <taxon>Bacteroidaceae</taxon>
        <taxon>Bacteroides</taxon>
    </lineage>
</organism>
<evidence type="ECO:0000313" key="2">
    <source>
        <dbReference type="Proteomes" id="UP000196587"/>
    </source>
</evidence>
<protein>
    <submittedName>
        <fullName evidence="1">Uncharacterized protein</fullName>
    </submittedName>
</protein>
<dbReference type="AlphaFoldDB" id="A0A1Y4JXS7"/>
<proteinExistence type="predicted"/>
<name>A0A1Y4JXS7_9BACE</name>